<evidence type="ECO:0000313" key="2">
    <source>
        <dbReference type="EMBL" id="VAW30639.1"/>
    </source>
</evidence>
<dbReference type="AlphaFoldDB" id="A0A3B0V1B9"/>
<evidence type="ECO:0000256" key="1">
    <source>
        <dbReference type="SAM" id="MobiDB-lite"/>
    </source>
</evidence>
<sequence>MYRQRTPRHISHDEKGTPEEDNNGYLNDVSLFGGGIKIIQSKSFKGGNITAVMGGSEFDLRHVEFASKVAVIDVFTLFGGTKFIIPENWTVQPDAISILGGFSDKRAVSMNSPEGSTLVIRGLVVLGGIEIKSF</sequence>
<feature type="region of interest" description="Disordered" evidence="1">
    <location>
        <begin position="1"/>
        <end position="22"/>
    </location>
</feature>
<proteinExistence type="predicted"/>
<dbReference type="EMBL" id="UOET01000548">
    <property type="protein sequence ID" value="VAW30639.1"/>
    <property type="molecule type" value="Genomic_DNA"/>
</dbReference>
<organism evidence="2">
    <name type="scientific">hydrothermal vent metagenome</name>
    <dbReference type="NCBI Taxonomy" id="652676"/>
    <lineage>
        <taxon>unclassified sequences</taxon>
        <taxon>metagenomes</taxon>
        <taxon>ecological metagenomes</taxon>
    </lineage>
</organism>
<protein>
    <submittedName>
        <fullName evidence="2">Uncharacterized protein</fullName>
    </submittedName>
</protein>
<name>A0A3B0V1B9_9ZZZZ</name>
<dbReference type="PANTHER" id="PTHR40763">
    <property type="entry name" value="MEMBRANE PROTEIN-RELATED"/>
    <property type="match status" value="1"/>
</dbReference>
<gene>
    <name evidence="2" type="ORF">MNBD_BACTEROID07-1545</name>
</gene>
<reference evidence="2" key="1">
    <citation type="submission" date="2018-06" db="EMBL/GenBank/DDBJ databases">
        <authorList>
            <person name="Zhirakovskaya E."/>
        </authorList>
    </citation>
    <scope>NUCLEOTIDE SEQUENCE</scope>
</reference>
<accession>A0A3B0V1B9</accession>
<dbReference type="PANTHER" id="PTHR40763:SF5">
    <property type="entry name" value="MEMBRANE PROTEIN"/>
    <property type="match status" value="1"/>
</dbReference>